<gene>
    <name evidence="3" type="ORF">IOQ59_11890</name>
</gene>
<dbReference type="SUPFAM" id="SSF54637">
    <property type="entry name" value="Thioesterase/thiol ester dehydrase-isomerase"/>
    <property type="match status" value="1"/>
</dbReference>
<dbReference type="NCBIfam" id="TIGR00369">
    <property type="entry name" value="unchar_dom_1"/>
    <property type="match status" value="1"/>
</dbReference>
<accession>A0A8J7FE08</accession>
<keyword evidence="1" id="KW-0378">Hydrolase</keyword>
<dbReference type="Gene3D" id="3.10.129.10">
    <property type="entry name" value="Hotdog Thioesterase"/>
    <property type="match status" value="1"/>
</dbReference>
<reference evidence="3" key="1">
    <citation type="submission" date="2020-10" db="EMBL/GenBank/DDBJ databases">
        <title>Bacterium isolated from coastal waters sediment.</title>
        <authorList>
            <person name="Chen R.-J."/>
            <person name="Lu D.-C."/>
            <person name="Zhu K.-L."/>
            <person name="Du Z.-J."/>
        </authorList>
    </citation>
    <scope>NUCLEOTIDE SEQUENCE</scope>
    <source>
        <strain evidence="3">N1Y112</strain>
    </source>
</reference>
<dbReference type="EMBL" id="JADEYS010000011">
    <property type="protein sequence ID" value="MBE9397959.1"/>
    <property type="molecule type" value="Genomic_DNA"/>
</dbReference>
<dbReference type="Pfam" id="PF03061">
    <property type="entry name" value="4HBT"/>
    <property type="match status" value="1"/>
</dbReference>
<name>A0A8J7FE08_9GAMM</name>
<dbReference type="InterPro" id="IPR006683">
    <property type="entry name" value="Thioestr_dom"/>
</dbReference>
<dbReference type="Proteomes" id="UP000640333">
    <property type="component" value="Unassembled WGS sequence"/>
</dbReference>
<dbReference type="GO" id="GO:0016289">
    <property type="term" value="F:acyl-CoA hydrolase activity"/>
    <property type="evidence" value="ECO:0007669"/>
    <property type="project" value="UniProtKB-ARBA"/>
</dbReference>
<evidence type="ECO:0000313" key="4">
    <source>
        <dbReference type="Proteomes" id="UP000640333"/>
    </source>
</evidence>
<dbReference type="CDD" id="cd03443">
    <property type="entry name" value="PaaI_thioesterase"/>
    <property type="match status" value="1"/>
</dbReference>
<proteinExistence type="predicted"/>
<dbReference type="InterPro" id="IPR003736">
    <property type="entry name" value="PAAI_dom"/>
</dbReference>
<sequence>MKIERVSEGEAVLTMPFFEEYAQGAGLMHGGALTALADTAVAMAIKSVLPEGTHFGTIALESRFLSAVRQGWVTAQANVISREGRDLVGHATVFDDQQQPVIEFESRFRVARRQNHQSV</sequence>
<feature type="domain" description="Thioesterase" evidence="2">
    <location>
        <begin position="26"/>
        <end position="99"/>
    </location>
</feature>
<keyword evidence="4" id="KW-1185">Reference proteome</keyword>
<evidence type="ECO:0000313" key="3">
    <source>
        <dbReference type="EMBL" id="MBE9397959.1"/>
    </source>
</evidence>
<dbReference type="AlphaFoldDB" id="A0A8J7FE08"/>
<organism evidence="3 4">
    <name type="scientific">Pontibacterium sinense</name>
    <dbReference type="NCBI Taxonomy" id="2781979"/>
    <lineage>
        <taxon>Bacteria</taxon>
        <taxon>Pseudomonadati</taxon>
        <taxon>Pseudomonadota</taxon>
        <taxon>Gammaproteobacteria</taxon>
        <taxon>Oceanospirillales</taxon>
        <taxon>Oceanospirillaceae</taxon>
        <taxon>Pontibacterium</taxon>
    </lineage>
</organism>
<evidence type="ECO:0000256" key="1">
    <source>
        <dbReference type="ARBA" id="ARBA00022801"/>
    </source>
</evidence>
<comment type="caution">
    <text evidence="3">The sequence shown here is derived from an EMBL/GenBank/DDBJ whole genome shotgun (WGS) entry which is preliminary data.</text>
</comment>
<dbReference type="InterPro" id="IPR029069">
    <property type="entry name" value="HotDog_dom_sf"/>
</dbReference>
<evidence type="ECO:0000259" key="2">
    <source>
        <dbReference type="Pfam" id="PF03061"/>
    </source>
</evidence>
<protein>
    <submittedName>
        <fullName evidence="3">PaaI family thioesterase</fullName>
    </submittedName>
</protein>